<keyword evidence="10 11" id="KW-0472">Membrane</keyword>
<dbReference type="RefSeq" id="WP_308872015.1">
    <property type="nucleotide sequence ID" value="NZ_CP133217.1"/>
</dbReference>
<dbReference type="InterPro" id="IPR013525">
    <property type="entry name" value="ABC2_TM"/>
</dbReference>
<comment type="similarity">
    <text evidence="2 11">Belongs to the ABC-2 integral membrane protein family.</text>
</comment>
<dbReference type="InterPro" id="IPR047817">
    <property type="entry name" value="ABC2_TM_bact-type"/>
</dbReference>
<reference evidence="13" key="1">
    <citation type="submission" date="2023-08" db="EMBL/GenBank/DDBJ databases">
        <title>New molecular markers tilS and rpoB for phylogenetic and monitoring studies of the genus Thiothrix biodiversity.</title>
        <authorList>
            <person name="Ravin N.V."/>
            <person name="Smolyakov D."/>
            <person name="Markov N.D."/>
            <person name="Beletsky A.V."/>
            <person name="Mardanov A.V."/>
            <person name="Rudenko T.S."/>
            <person name="Grabovich M.Y."/>
        </authorList>
    </citation>
    <scope>NUCLEOTIDE SEQUENCE</scope>
    <source>
        <strain evidence="13">DNT52</strain>
    </source>
</reference>
<dbReference type="PANTHER" id="PTHR30413">
    <property type="entry name" value="INNER MEMBRANE TRANSPORT PERMEASE"/>
    <property type="match status" value="1"/>
</dbReference>
<evidence type="ECO:0000259" key="12">
    <source>
        <dbReference type="PROSITE" id="PS51012"/>
    </source>
</evidence>
<keyword evidence="7" id="KW-0972">Capsule biogenesis/degradation</keyword>
<feature type="transmembrane region" description="Helical" evidence="11">
    <location>
        <begin position="142"/>
        <end position="167"/>
    </location>
</feature>
<keyword evidence="4 11" id="KW-1003">Cell membrane</keyword>
<feature type="domain" description="ABC transmembrane type-2" evidence="12">
    <location>
        <begin position="27"/>
        <end position="250"/>
    </location>
</feature>
<dbReference type="PRINTS" id="PR00164">
    <property type="entry name" value="ABC2TRNSPORT"/>
</dbReference>
<evidence type="ECO:0000313" key="13">
    <source>
        <dbReference type="EMBL" id="WML87129.1"/>
    </source>
</evidence>
<evidence type="ECO:0000256" key="4">
    <source>
        <dbReference type="ARBA" id="ARBA00022475"/>
    </source>
</evidence>
<organism evidence="13">
    <name type="scientific">Thiothrix subterranea</name>
    <dbReference type="NCBI Taxonomy" id="2735563"/>
    <lineage>
        <taxon>Bacteria</taxon>
        <taxon>Pseudomonadati</taxon>
        <taxon>Pseudomonadota</taxon>
        <taxon>Gammaproteobacteria</taxon>
        <taxon>Thiotrichales</taxon>
        <taxon>Thiotrichaceae</taxon>
        <taxon>Thiothrix</taxon>
    </lineage>
</organism>
<dbReference type="AlphaFoldDB" id="A0AA51R1T6"/>
<evidence type="ECO:0000256" key="3">
    <source>
        <dbReference type="ARBA" id="ARBA00022448"/>
    </source>
</evidence>
<evidence type="ECO:0000256" key="1">
    <source>
        <dbReference type="ARBA" id="ARBA00004651"/>
    </source>
</evidence>
<dbReference type="GO" id="GO:0043190">
    <property type="term" value="C:ATP-binding cassette (ABC) transporter complex"/>
    <property type="evidence" value="ECO:0007669"/>
    <property type="project" value="InterPro"/>
</dbReference>
<evidence type="ECO:0000256" key="7">
    <source>
        <dbReference type="ARBA" id="ARBA00022903"/>
    </source>
</evidence>
<proteinExistence type="inferred from homology"/>
<feature type="transmembrane region" description="Helical" evidence="11">
    <location>
        <begin position="21"/>
        <end position="44"/>
    </location>
</feature>
<keyword evidence="5" id="KW-0762">Sugar transport</keyword>
<keyword evidence="6 11" id="KW-0812">Transmembrane</keyword>
<evidence type="ECO:0000256" key="2">
    <source>
        <dbReference type="ARBA" id="ARBA00007783"/>
    </source>
</evidence>
<gene>
    <name evidence="13" type="ORF">RCG00_01945</name>
</gene>
<dbReference type="EMBL" id="CP133217">
    <property type="protein sequence ID" value="WML87129.1"/>
    <property type="molecule type" value="Genomic_DNA"/>
</dbReference>
<evidence type="ECO:0000256" key="11">
    <source>
        <dbReference type="RuleBase" id="RU361157"/>
    </source>
</evidence>
<dbReference type="GO" id="GO:0015920">
    <property type="term" value="P:lipopolysaccharide transport"/>
    <property type="evidence" value="ECO:0007669"/>
    <property type="project" value="TreeGrafter"/>
</dbReference>
<keyword evidence="8 11" id="KW-1133">Transmembrane helix</keyword>
<feature type="transmembrane region" description="Helical" evidence="11">
    <location>
        <begin position="224"/>
        <end position="247"/>
    </location>
</feature>
<protein>
    <recommendedName>
        <fullName evidence="11">Transport permease protein</fullName>
    </recommendedName>
</protein>
<dbReference type="GO" id="GO:0140359">
    <property type="term" value="F:ABC-type transporter activity"/>
    <property type="evidence" value="ECO:0007669"/>
    <property type="project" value="InterPro"/>
</dbReference>
<feature type="transmembrane region" description="Helical" evidence="11">
    <location>
        <begin position="104"/>
        <end position="130"/>
    </location>
</feature>
<comment type="subcellular location">
    <subcellularLocation>
        <location evidence="11">Cell inner membrane</location>
        <topology evidence="11">Multi-pass membrane protein</topology>
    </subcellularLocation>
    <subcellularLocation>
        <location evidence="1">Cell membrane</location>
        <topology evidence="1">Multi-pass membrane protein</topology>
    </subcellularLocation>
</comment>
<feature type="transmembrane region" description="Helical" evidence="11">
    <location>
        <begin position="179"/>
        <end position="204"/>
    </location>
</feature>
<evidence type="ECO:0000256" key="8">
    <source>
        <dbReference type="ARBA" id="ARBA00022989"/>
    </source>
</evidence>
<dbReference type="GO" id="GO:0015774">
    <property type="term" value="P:polysaccharide transport"/>
    <property type="evidence" value="ECO:0007669"/>
    <property type="project" value="UniProtKB-KW"/>
</dbReference>
<keyword evidence="3 11" id="KW-0813">Transport</keyword>
<feature type="transmembrane region" description="Helical" evidence="11">
    <location>
        <begin position="64"/>
        <end position="83"/>
    </location>
</feature>
<evidence type="ECO:0000256" key="10">
    <source>
        <dbReference type="ARBA" id="ARBA00023136"/>
    </source>
</evidence>
<keyword evidence="9" id="KW-0625">Polysaccharide transport</keyword>
<dbReference type="PROSITE" id="PS51012">
    <property type="entry name" value="ABC_TM2"/>
    <property type="match status" value="1"/>
</dbReference>
<evidence type="ECO:0000256" key="9">
    <source>
        <dbReference type="ARBA" id="ARBA00023047"/>
    </source>
</evidence>
<dbReference type="Proteomes" id="UP001229862">
    <property type="component" value="Chromosome"/>
</dbReference>
<dbReference type="InterPro" id="IPR000412">
    <property type="entry name" value="ABC_2_transport"/>
</dbReference>
<evidence type="ECO:0000256" key="5">
    <source>
        <dbReference type="ARBA" id="ARBA00022597"/>
    </source>
</evidence>
<name>A0AA51R1T6_9GAMM</name>
<dbReference type="PANTHER" id="PTHR30413:SF10">
    <property type="entry name" value="CAPSULE POLYSACCHARIDE EXPORT INNER-MEMBRANE PROTEIN CTRC"/>
    <property type="match status" value="1"/>
</dbReference>
<dbReference type="Pfam" id="PF01061">
    <property type="entry name" value="ABC2_membrane"/>
    <property type="match status" value="1"/>
</dbReference>
<sequence>MNKAIAPALLWQLFCQELRERYVGTALGVFWLLIPPLFMLVIYAWVFGEILQIRLGTDTDSAQFAAWLLAGLTAFNALAEVLTRAPALLIERRDLLLNSPLPPAVLPLLPVGVSLVLEGLSVGLLLLWLLVQGRLEPLSVVFYLPFLGVRLLFSLAFAYGLAVLGVFLRDLRQMMPPLLTVLLLVSPIVYPLSVVPEAFQAWFAWNPLAQLVEGYRAALLEGRFLWEAFVGLLLLASASLALGWWLFQHLLLRARYVL</sequence>
<accession>A0AA51R1T6</accession>
<evidence type="ECO:0000256" key="6">
    <source>
        <dbReference type="ARBA" id="ARBA00022692"/>
    </source>
</evidence>